<gene>
    <name evidence="2" type="ORF">PBY51_017207</name>
</gene>
<feature type="chain" id="PRO_5043022512" evidence="1">
    <location>
        <begin position="20"/>
        <end position="68"/>
    </location>
</feature>
<sequence length="68" mass="7204">MALVFSLPQVILMATPVLGGERHGLGLVLILVTQLPGLLEHLDLEHLNPSLPGTKLSAGSPAARLMER</sequence>
<accession>A0AAN7XK00</accession>
<feature type="signal peptide" evidence="1">
    <location>
        <begin position="1"/>
        <end position="19"/>
    </location>
</feature>
<keyword evidence="1" id="KW-0732">Signal</keyword>
<evidence type="ECO:0000313" key="3">
    <source>
        <dbReference type="Proteomes" id="UP001346869"/>
    </source>
</evidence>
<protein>
    <submittedName>
        <fullName evidence="2">Uncharacterized protein</fullName>
    </submittedName>
</protein>
<comment type="caution">
    <text evidence="2">The sequence shown here is derived from an EMBL/GenBank/DDBJ whole genome shotgun (WGS) entry which is preliminary data.</text>
</comment>
<dbReference type="AlphaFoldDB" id="A0AAN7XK00"/>
<dbReference type="EMBL" id="JAUZQC010000012">
    <property type="protein sequence ID" value="KAK5861754.1"/>
    <property type="molecule type" value="Genomic_DNA"/>
</dbReference>
<evidence type="ECO:0000256" key="1">
    <source>
        <dbReference type="SAM" id="SignalP"/>
    </source>
</evidence>
<keyword evidence="3" id="KW-1185">Reference proteome</keyword>
<reference evidence="2 3" key="1">
    <citation type="journal article" date="2023" name="Genes (Basel)">
        <title>Chromosome-Level Genome Assembly and Circadian Gene Repertoire of the Patagonia Blennie Eleginops maclovinus-The Closest Ancestral Proxy of Antarctic Cryonotothenioids.</title>
        <authorList>
            <person name="Cheng C.C."/>
            <person name="Rivera-Colon A.G."/>
            <person name="Minhas B.F."/>
            <person name="Wilson L."/>
            <person name="Rayamajhi N."/>
            <person name="Vargas-Chacoff L."/>
            <person name="Catchen J.M."/>
        </authorList>
    </citation>
    <scope>NUCLEOTIDE SEQUENCE [LARGE SCALE GENOMIC DNA]</scope>
    <source>
        <strain evidence="2">JMC-PN-2008</strain>
    </source>
</reference>
<name>A0AAN7XK00_ELEMC</name>
<evidence type="ECO:0000313" key="2">
    <source>
        <dbReference type="EMBL" id="KAK5861754.1"/>
    </source>
</evidence>
<proteinExistence type="predicted"/>
<dbReference type="Proteomes" id="UP001346869">
    <property type="component" value="Unassembled WGS sequence"/>
</dbReference>
<reference evidence="2 3" key="2">
    <citation type="journal article" date="2023" name="Mol. Biol. Evol.">
        <title>Genomics of Secondarily Temperate Adaptation in the Only Non-Antarctic Icefish.</title>
        <authorList>
            <person name="Rivera-Colon A.G."/>
            <person name="Rayamajhi N."/>
            <person name="Minhas B.F."/>
            <person name="Madrigal G."/>
            <person name="Bilyk K.T."/>
            <person name="Yoon V."/>
            <person name="Hune M."/>
            <person name="Gregory S."/>
            <person name="Cheng C.H.C."/>
            <person name="Catchen J.M."/>
        </authorList>
    </citation>
    <scope>NUCLEOTIDE SEQUENCE [LARGE SCALE GENOMIC DNA]</scope>
    <source>
        <strain evidence="2">JMC-PN-2008</strain>
    </source>
</reference>
<organism evidence="2 3">
    <name type="scientific">Eleginops maclovinus</name>
    <name type="common">Patagonian blennie</name>
    <name type="synonym">Eleginus maclovinus</name>
    <dbReference type="NCBI Taxonomy" id="56733"/>
    <lineage>
        <taxon>Eukaryota</taxon>
        <taxon>Metazoa</taxon>
        <taxon>Chordata</taxon>
        <taxon>Craniata</taxon>
        <taxon>Vertebrata</taxon>
        <taxon>Euteleostomi</taxon>
        <taxon>Actinopterygii</taxon>
        <taxon>Neopterygii</taxon>
        <taxon>Teleostei</taxon>
        <taxon>Neoteleostei</taxon>
        <taxon>Acanthomorphata</taxon>
        <taxon>Eupercaria</taxon>
        <taxon>Perciformes</taxon>
        <taxon>Notothenioidei</taxon>
        <taxon>Eleginopidae</taxon>
        <taxon>Eleginops</taxon>
    </lineage>
</organism>